<evidence type="ECO:0000256" key="5">
    <source>
        <dbReference type="ARBA" id="ARBA00023136"/>
    </source>
</evidence>
<evidence type="ECO:0000313" key="10">
    <source>
        <dbReference type="RefSeq" id="XP_013179034.1"/>
    </source>
</evidence>
<dbReference type="GeneID" id="106126114"/>
<gene>
    <name evidence="10" type="primary">LOC106126114</name>
</gene>
<sequence length="349" mass="38795">MSSVGQLVPQVTRGPPNMTIKYNGPHIEGSFCTSIDYNYDPIISVICAMYIVFGIVYTLFGYRCFKASMFLTGFTFGSAIVYLICLQEYLMPPYGNVGVALCAGLLFGLITMLIQYVGLFMTGFHTEYKINEIYSLFQYWLCVVALLCSGIFFAVINLYWKKVLTIFGTSVYGGAVIATTLDYFFERMMMLKWLWERAKLEPAVPPPCRLSWLTLAAWPAAAIVGLTAQCALTATGIYHEQSISAQKRRLKAQQARPVTREQRAEMKQRKYRYLYQVRTAHGDVISQSYVQALQKKAQCGNWSGGGAGSGGGECSTLQSDSTHLTVVAGSEHAPHTDSDDDLNQIRAAH</sequence>
<dbReference type="Proteomes" id="UP000694872">
    <property type="component" value="Unplaced"/>
</dbReference>
<dbReference type="GO" id="GO:0005886">
    <property type="term" value="C:plasma membrane"/>
    <property type="evidence" value="ECO:0007669"/>
    <property type="project" value="TreeGrafter"/>
</dbReference>
<evidence type="ECO:0000256" key="7">
    <source>
        <dbReference type="SAM" id="MobiDB-lite"/>
    </source>
</evidence>
<accession>A0AAJ6ZTN6</accession>
<feature type="region of interest" description="Disordered" evidence="7">
    <location>
        <begin position="325"/>
        <end position="349"/>
    </location>
</feature>
<feature type="transmembrane region" description="Helical" evidence="8">
    <location>
        <begin position="69"/>
        <end position="91"/>
    </location>
</feature>
<keyword evidence="4 8" id="KW-1133">Transmembrane helix</keyword>
<evidence type="ECO:0000256" key="4">
    <source>
        <dbReference type="ARBA" id="ARBA00022989"/>
    </source>
</evidence>
<evidence type="ECO:0000256" key="6">
    <source>
        <dbReference type="ARBA" id="ARBA00049737"/>
    </source>
</evidence>
<dbReference type="InterPro" id="IPR025256">
    <property type="entry name" value="TM7S3/TM198-like_dom"/>
</dbReference>
<feature type="transmembrane region" description="Helical" evidence="8">
    <location>
        <begin position="97"/>
        <end position="124"/>
    </location>
</feature>
<keyword evidence="5 8" id="KW-0472">Membrane</keyword>
<dbReference type="Pfam" id="PF13886">
    <property type="entry name" value="TM7S3_TM198"/>
    <property type="match status" value="1"/>
</dbReference>
<protein>
    <recommendedName>
        <fullName evidence="6">Transmembrane protein 198</fullName>
    </recommendedName>
</protein>
<feature type="transmembrane region" description="Helical" evidence="8">
    <location>
        <begin position="166"/>
        <end position="185"/>
    </location>
</feature>
<organism evidence="10">
    <name type="scientific">Papilio xuthus</name>
    <name type="common">Asian swallowtail butterfly</name>
    <dbReference type="NCBI Taxonomy" id="66420"/>
    <lineage>
        <taxon>Eukaryota</taxon>
        <taxon>Metazoa</taxon>
        <taxon>Ecdysozoa</taxon>
        <taxon>Arthropoda</taxon>
        <taxon>Hexapoda</taxon>
        <taxon>Insecta</taxon>
        <taxon>Pterygota</taxon>
        <taxon>Neoptera</taxon>
        <taxon>Endopterygota</taxon>
        <taxon>Lepidoptera</taxon>
        <taxon>Glossata</taxon>
        <taxon>Ditrysia</taxon>
        <taxon>Papilionoidea</taxon>
        <taxon>Papilionidae</taxon>
        <taxon>Papilioninae</taxon>
        <taxon>Papilio</taxon>
    </lineage>
</organism>
<feature type="transmembrane region" description="Helical" evidence="8">
    <location>
        <begin position="136"/>
        <end position="160"/>
    </location>
</feature>
<dbReference type="AlphaFoldDB" id="A0AAJ6ZTN6"/>
<keyword evidence="3 8" id="KW-0812">Transmembrane</keyword>
<evidence type="ECO:0000256" key="2">
    <source>
        <dbReference type="ARBA" id="ARBA00006244"/>
    </source>
</evidence>
<dbReference type="PANTHER" id="PTHR31247:SF5">
    <property type="entry name" value="DUF4203 DOMAIN-CONTAINING PROTEIN"/>
    <property type="match status" value="1"/>
</dbReference>
<evidence type="ECO:0000256" key="8">
    <source>
        <dbReference type="SAM" id="Phobius"/>
    </source>
</evidence>
<dbReference type="RefSeq" id="XP_013179034.1">
    <property type="nucleotide sequence ID" value="XM_013323580.1"/>
</dbReference>
<dbReference type="PANTHER" id="PTHR31247">
    <property type="entry name" value="TRANSMEMBRANE PROTEIN 198 FAMILY MEMBER"/>
    <property type="match status" value="1"/>
</dbReference>
<reference evidence="10" key="1">
    <citation type="submission" date="2025-08" db="UniProtKB">
        <authorList>
            <consortium name="RefSeq"/>
        </authorList>
    </citation>
    <scope>IDENTIFICATION</scope>
</reference>
<feature type="transmembrane region" description="Helical" evidence="8">
    <location>
        <begin position="42"/>
        <end position="62"/>
    </location>
</feature>
<comment type="subcellular location">
    <subcellularLocation>
        <location evidence="1">Membrane</location>
        <topology evidence="1">Multi-pass membrane protein</topology>
    </subcellularLocation>
</comment>
<comment type="similarity">
    <text evidence="2">Belongs to the TMEM198 family.</text>
</comment>
<dbReference type="KEGG" id="pxu:106126114"/>
<proteinExistence type="inferred from homology"/>
<evidence type="ECO:0000256" key="1">
    <source>
        <dbReference type="ARBA" id="ARBA00004141"/>
    </source>
</evidence>
<feature type="domain" description="TM7S3/TM198-like" evidence="9">
    <location>
        <begin position="47"/>
        <end position="230"/>
    </location>
</feature>
<evidence type="ECO:0000259" key="9">
    <source>
        <dbReference type="Pfam" id="PF13886"/>
    </source>
</evidence>
<evidence type="ECO:0000256" key="3">
    <source>
        <dbReference type="ARBA" id="ARBA00022692"/>
    </source>
</evidence>
<dbReference type="InterPro" id="IPR040236">
    <property type="entry name" value="TMEM198"/>
</dbReference>
<name>A0AAJ6ZTN6_PAPXU</name>